<evidence type="ECO:0000256" key="1">
    <source>
        <dbReference type="ARBA" id="ARBA00022988"/>
    </source>
</evidence>
<evidence type="ECO:0000313" key="3">
    <source>
        <dbReference type="EMBL" id="VAW83606.1"/>
    </source>
</evidence>
<reference evidence="3" key="1">
    <citation type="submission" date="2018-06" db="EMBL/GenBank/DDBJ databases">
        <authorList>
            <person name="Zhirakovskaya E."/>
        </authorList>
    </citation>
    <scope>NUCLEOTIDE SEQUENCE</scope>
</reference>
<dbReference type="InterPro" id="IPR002639">
    <property type="entry name" value="UreF"/>
</dbReference>
<proteinExistence type="inferred from homology"/>
<dbReference type="Gene3D" id="1.10.4190.10">
    <property type="entry name" value="Urease accessory protein UreF"/>
    <property type="match status" value="1"/>
</dbReference>
<dbReference type="Pfam" id="PF01730">
    <property type="entry name" value="UreF"/>
    <property type="match status" value="1"/>
</dbReference>
<dbReference type="GO" id="GO:0016151">
    <property type="term" value="F:nickel cation binding"/>
    <property type="evidence" value="ECO:0007669"/>
    <property type="project" value="InterPro"/>
</dbReference>
<gene>
    <name evidence="3" type="ORF">MNBD_GAMMA16-834</name>
</gene>
<dbReference type="PANTHER" id="PTHR33620:SF1">
    <property type="entry name" value="UREASE ACCESSORY PROTEIN F"/>
    <property type="match status" value="1"/>
</dbReference>
<dbReference type="PANTHER" id="PTHR33620">
    <property type="entry name" value="UREASE ACCESSORY PROTEIN F"/>
    <property type="match status" value="1"/>
</dbReference>
<name>A0A3B0ZSK9_9ZZZZ</name>
<keyword evidence="2" id="KW-0143">Chaperone</keyword>
<protein>
    <submittedName>
        <fullName evidence="3">Urease accessory protein UreF</fullName>
    </submittedName>
</protein>
<dbReference type="EMBL" id="UOFO01000012">
    <property type="protein sequence ID" value="VAW83606.1"/>
    <property type="molecule type" value="Genomic_DNA"/>
</dbReference>
<organism evidence="3">
    <name type="scientific">hydrothermal vent metagenome</name>
    <dbReference type="NCBI Taxonomy" id="652676"/>
    <lineage>
        <taxon>unclassified sequences</taxon>
        <taxon>metagenomes</taxon>
        <taxon>ecological metagenomes</taxon>
    </lineage>
</organism>
<dbReference type="InterPro" id="IPR038277">
    <property type="entry name" value="UreF_sf"/>
</dbReference>
<evidence type="ECO:0000256" key="2">
    <source>
        <dbReference type="ARBA" id="ARBA00023186"/>
    </source>
</evidence>
<keyword evidence="1" id="KW-0996">Nickel insertion</keyword>
<dbReference type="AlphaFoldDB" id="A0A3B0ZSK9"/>
<dbReference type="HAMAP" id="MF_01385">
    <property type="entry name" value="UreF"/>
    <property type="match status" value="1"/>
</dbReference>
<dbReference type="PIRSF" id="PIRSF009467">
    <property type="entry name" value="Ureas_acces_UreF"/>
    <property type="match status" value="1"/>
</dbReference>
<accession>A0A3B0ZSK9</accession>
<sequence length="237" mass="26693">MKRNLSNPNWVLIIMDNVAQLRLLQLTSPALPIGSYMYSQGLEAAIEHGIINNETETESWLLGMLKHSLCYQDLPLFIRLYSAWQESDEIQLRYWTQQLLASRESAELRSEDRKVGRALAKVLSQQGVSCAAEWEHAEIVTLPTMFSLATVRWNIPLTAAMNGYLWTWLENQIAAAIKIIPLGQSAGLRLQSHGIANIPAVVEKSLQIQDNDIGFSAPSFAMLSAHHEVQYSRLFQS</sequence>